<evidence type="ECO:0000313" key="2">
    <source>
        <dbReference type="EMBL" id="TWU36210.1"/>
    </source>
</evidence>
<gene>
    <name evidence="2" type="ORF">Poly41_39640</name>
</gene>
<keyword evidence="1" id="KW-1133">Transmembrane helix</keyword>
<dbReference type="Pfam" id="PF13803">
    <property type="entry name" value="DUF4184"/>
    <property type="match status" value="1"/>
</dbReference>
<dbReference type="OrthoDB" id="8481923at2"/>
<dbReference type="RefSeq" id="WP_146528225.1">
    <property type="nucleotide sequence ID" value="NZ_SJPV01000006.1"/>
</dbReference>
<protein>
    <recommendedName>
        <fullName evidence="4">DUF4184 family protein</fullName>
    </recommendedName>
</protein>
<sequence>MPFTATHVAAALPIAWLCRWRLPFSALAIGCVVPDIPVFYPHLLSYTATHSLVGILTHCTPIGVVLYYLYQSLFKQPLSDLLPRSFSERLWPWVNRPINFSLTAIISVLVCIALGSATHVLWDSFTHYGRWGVMQFPWLNSIAFQVGNFPIAWYSVVQHASSLLLLPPMLLGFVLWVFAQTPDTRQREHFQFPRRVAWSVIAVILVGMAVHFCWIYDSMPHATLLRVVRESIRIGGAVVMLITLLYCFAMHMVWSARRRQRDRTQASLIAAGERS</sequence>
<accession>A0A5C6DH77</accession>
<evidence type="ECO:0000313" key="3">
    <source>
        <dbReference type="Proteomes" id="UP000319143"/>
    </source>
</evidence>
<organism evidence="2 3">
    <name type="scientific">Novipirellula artificiosorum</name>
    <dbReference type="NCBI Taxonomy" id="2528016"/>
    <lineage>
        <taxon>Bacteria</taxon>
        <taxon>Pseudomonadati</taxon>
        <taxon>Planctomycetota</taxon>
        <taxon>Planctomycetia</taxon>
        <taxon>Pirellulales</taxon>
        <taxon>Pirellulaceae</taxon>
        <taxon>Novipirellula</taxon>
    </lineage>
</organism>
<evidence type="ECO:0008006" key="4">
    <source>
        <dbReference type="Google" id="ProtNLM"/>
    </source>
</evidence>
<feature type="transmembrane region" description="Helical" evidence="1">
    <location>
        <begin position="52"/>
        <end position="70"/>
    </location>
</feature>
<comment type="caution">
    <text evidence="2">The sequence shown here is derived from an EMBL/GenBank/DDBJ whole genome shotgun (WGS) entry which is preliminary data.</text>
</comment>
<feature type="transmembrane region" description="Helical" evidence="1">
    <location>
        <begin position="98"/>
        <end position="122"/>
    </location>
</feature>
<proteinExistence type="predicted"/>
<feature type="transmembrane region" description="Helical" evidence="1">
    <location>
        <begin position="151"/>
        <end position="176"/>
    </location>
</feature>
<keyword evidence="1" id="KW-0812">Transmembrane</keyword>
<feature type="transmembrane region" description="Helical" evidence="1">
    <location>
        <begin position="196"/>
        <end position="214"/>
    </location>
</feature>
<keyword evidence="3" id="KW-1185">Reference proteome</keyword>
<dbReference type="Proteomes" id="UP000319143">
    <property type="component" value="Unassembled WGS sequence"/>
</dbReference>
<reference evidence="2 3" key="1">
    <citation type="submission" date="2019-02" db="EMBL/GenBank/DDBJ databases">
        <title>Deep-cultivation of Planctomycetes and their phenomic and genomic characterization uncovers novel biology.</title>
        <authorList>
            <person name="Wiegand S."/>
            <person name="Jogler M."/>
            <person name="Boedeker C."/>
            <person name="Pinto D."/>
            <person name="Vollmers J."/>
            <person name="Rivas-Marin E."/>
            <person name="Kohn T."/>
            <person name="Peeters S.H."/>
            <person name="Heuer A."/>
            <person name="Rast P."/>
            <person name="Oberbeckmann S."/>
            <person name="Bunk B."/>
            <person name="Jeske O."/>
            <person name="Meyerdierks A."/>
            <person name="Storesund J.E."/>
            <person name="Kallscheuer N."/>
            <person name="Luecker S."/>
            <person name="Lage O.M."/>
            <person name="Pohl T."/>
            <person name="Merkel B.J."/>
            <person name="Hornburger P."/>
            <person name="Mueller R.-W."/>
            <person name="Bruemmer F."/>
            <person name="Labrenz M."/>
            <person name="Spormann A.M."/>
            <person name="Op Den Camp H."/>
            <person name="Overmann J."/>
            <person name="Amann R."/>
            <person name="Jetten M.S.M."/>
            <person name="Mascher T."/>
            <person name="Medema M.H."/>
            <person name="Devos D.P."/>
            <person name="Kaster A.-K."/>
            <person name="Ovreas L."/>
            <person name="Rohde M."/>
            <person name="Galperin M.Y."/>
            <person name="Jogler C."/>
        </authorList>
    </citation>
    <scope>NUCLEOTIDE SEQUENCE [LARGE SCALE GENOMIC DNA]</scope>
    <source>
        <strain evidence="2 3">Poly41</strain>
    </source>
</reference>
<name>A0A5C6DH77_9BACT</name>
<evidence type="ECO:0000256" key="1">
    <source>
        <dbReference type="SAM" id="Phobius"/>
    </source>
</evidence>
<dbReference type="EMBL" id="SJPV01000006">
    <property type="protein sequence ID" value="TWU36210.1"/>
    <property type="molecule type" value="Genomic_DNA"/>
</dbReference>
<dbReference type="AlphaFoldDB" id="A0A5C6DH77"/>
<dbReference type="InterPro" id="IPR025238">
    <property type="entry name" value="DUF4184"/>
</dbReference>
<keyword evidence="1" id="KW-0472">Membrane</keyword>
<feature type="transmembrane region" description="Helical" evidence="1">
    <location>
        <begin position="234"/>
        <end position="254"/>
    </location>
</feature>